<evidence type="ECO:0000313" key="1">
    <source>
        <dbReference type="EMBL" id="GFS08374.1"/>
    </source>
</evidence>
<dbReference type="EMBL" id="BMAT01002522">
    <property type="protein sequence ID" value="GFS08374.1"/>
    <property type="molecule type" value="Genomic_DNA"/>
</dbReference>
<sequence>MKRDGVEKSAGRRSIPCKNASIFRHRFTIWPIVTPLPQELYGSQADLRMIAEFINAKAITE</sequence>
<dbReference type="AlphaFoldDB" id="A0AAV4ID94"/>
<gene>
    <name evidence="1" type="ORF">ElyMa_001272300</name>
</gene>
<dbReference type="Proteomes" id="UP000762676">
    <property type="component" value="Unassembled WGS sequence"/>
</dbReference>
<keyword evidence="2" id="KW-1185">Reference proteome</keyword>
<proteinExistence type="predicted"/>
<name>A0AAV4ID94_9GAST</name>
<organism evidence="1 2">
    <name type="scientific">Elysia marginata</name>
    <dbReference type="NCBI Taxonomy" id="1093978"/>
    <lineage>
        <taxon>Eukaryota</taxon>
        <taxon>Metazoa</taxon>
        <taxon>Spiralia</taxon>
        <taxon>Lophotrochozoa</taxon>
        <taxon>Mollusca</taxon>
        <taxon>Gastropoda</taxon>
        <taxon>Heterobranchia</taxon>
        <taxon>Euthyneura</taxon>
        <taxon>Panpulmonata</taxon>
        <taxon>Sacoglossa</taxon>
        <taxon>Placobranchoidea</taxon>
        <taxon>Plakobranchidae</taxon>
        <taxon>Elysia</taxon>
    </lineage>
</organism>
<comment type="caution">
    <text evidence="1">The sequence shown here is derived from an EMBL/GenBank/DDBJ whole genome shotgun (WGS) entry which is preliminary data.</text>
</comment>
<evidence type="ECO:0000313" key="2">
    <source>
        <dbReference type="Proteomes" id="UP000762676"/>
    </source>
</evidence>
<protein>
    <submittedName>
        <fullName evidence="1">Uncharacterized protein</fullName>
    </submittedName>
</protein>
<reference evidence="1 2" key="1">
    <citation type="journal article" date="2021" name="Elife">
        <title>Chloroplast acquisition without the gene transfer in kleptoplastic sea slugs, Plakobranchus ocellatus.</title>
        <authorList>
            <person name="Maeda T."/>
            <person name="Takahashi S."/>
            <person name="Yoshida T."/>
            <person name="Shimamura S."/>
            <person name="Takaki Y."/>
            <person name="Nagai Y."/>
            <person name="Toyoda A."/>
            <person name="Suzuki Y."/>
            <person name="Arimoto A."/>
            <person name="Ishii H."/>
            <person name="Satoh N."/>
            <person name="Nishiyama T."/>
            <person name="Hasebe M."/>
            <person name="Maruyama T."/>
            <person name="Minagawa J."/>
            <person name="Obokata J."/>
            <person name="Shigenobu S."/>
        </authorList>
    </citation>
    <scope>NUCLEOTIDE SEQUENCE [LARGE SCALE GENOMIC DNA]</scope>
</reference>
<accession>A0AAV4ID94</accession>